<dbReference type="Pfam" id="PF01825">
    <property type="entry name" value="GPS"/>
    <property type="match status" value="1"/>
</dbReference>
<dbReference type="InParanoid" id="C3YNY9"/>
<dbReference type="PROSITE" id="PS50221">
    <property type="entry name" value="GAIN_B"/>
    <property type="match status" value="1"/>
</dbReference>
<accession>C3YNY9</accession>
<dbReference type="EMBL" id="GG666536">
    <property type="protein sequence ID" value="EEN57988.1"/>
    <property type="molecule type" value="Genomic_DNA"/>
</dbReference>
<feature type="transmembrane region" description="Helical" evidence="8">
    <location>
        <begin position="74"/>
        <end position="94"/>
    </location>
</feature>
<feature type="domain" description="PLAT" evidence="9">
    <location>
        <begin position="119"/>
        <end position="239"/>
    </location>
</feature>
<dbReference type="PANTHER" id="PTHR10877">
    <property type="entry name" value="POLYCYSTIN FAMILY MEMBER"/>
    <property type="match status" value="1"/>
</dbReference>
<dbReference type="eggNOG" id="KOG3599">
    <property type="taxonomic scope" value="Eukaryota"/>
</dbReference>
<evidence type="ECO:0000313" key="11">
    <source>
        <dbReference type="EMBL" id="EEN57988.1"/>
    </source>
</evidence>
<dbReference type="FunFam" id="2.60.220.50:FF:000040">
    <property type="entry name" value="Uncharacterized protein"/>
    <property type="match status" value="1"/>
</dbReference>
<evidence type="ECO:0000256" key="4">
    <source>
        <dbReference type="ARBA" id="ARBA00022989"/>
    </source>
</evidence>
<evidence type="ECO:0000256" key="6">
    <source>
        <dbReference type="ARBA" id="ARBA00023157"/>
    </source>
</evidence>
<organism>
    <name type="scientific">Branchiostoma floridae</name>
    <name type="common">Florida lancelet</name>
    <name type="synonym">Amphioxus</name>
    <dbReference type="NCBI Taxonomy" id="7739"/>
    <lineage>
        <taxon>Eukaryota</taxon>
        <taxon>Metazoa</taxon>
        <taxon>Chordata</taxon>
        <taxon>Cephalochordata</taxon>
        <taxon>Leptocardii</taxon>
        <taxon>Amphioxiformes</taxon>
        <taxon>Branchiostomatidae</taxon>
        <taxon>Branchiostoma</taxon>
    </lineage>
</organism>
<dbReference type="InterPro" id="IPR051223">
    <property type="entry name" value="Polycystin"/>
</dbReference>
<evidence type="ECO:0008006" key="12">
    <source>
        <dbReference type="Google" id="ProtNLM"/>
    </source>
</evidence>
<feature type="non-terminal residue" evidence="11">
    <location>
        <position position="302"/>
    </location>
</feature>
<gene>
    <name evidence="11" type="ORF">BRAFLDRAFT_175476</name>
</gene>
<comment type="subcellular location">
    <subcellularLocation>
        <location evidence="1">Membrane</location>
    </subcellularLocation>
</comment>
<dbReference type="PROSITE" id="PS50095">
    <property type="entry name" value="PLAT"/>
    <property type="match status" value="1"/>
</dbReference>
<dbReference type="STRING" id="7739.C3YNY9"/>
<keyword evidence="5 8" id="KW-0472">Membrane</keyword>
<dbReference type="SMART" id="SM00308">
    <property type="entry name" value="LH2"/>
    <property type="match status" value="1"/>
</dbReference>
<evidence type="ECO:0000259" key="9">
    <source>
        <dbReference type="PROSITE" id="PS50095"/>
    </source>
</evidence>
<keyword evidence="3 8" id="KW-0812">Transmembrane</keyword>
<dbReference type="InterPro" id="IPR001024">
    <property type="entry name" value="PLAT/LH2_dom"/>
</dbReference>
<comment type="similarity">
    <text evidence="2">Belongs to the polycystin family.</text>
</comment>
<feature type="non-terminal residue" evidence="11">
    <location>
        <position position="1"/>
    </location>
</feature>
<evidence type="ECO:0000256" key="8">
    <source>
        <dbReference type="SAM" id="Phobius"/>
    </source>
</evidence>
<dbReference type="Pfam" id="PF01477">
    <property type="entry name" value="PLAT"/>
    <property type="match status" value="1"/>
</dbReference>
<dbReference type="Gene3D" id="2.60.220.50">
    <property type="match status" value="1"/>
</dbReference>
<dbReference type="SUPFAM" id="SSF49723">
    <property type="entry name" value="Lipase/lipooxygenase domain (PLAT/LH2 domain)"/>
    <property type="match status" value="1"/>
</dbReference>
<evidence type="ECO:0000256" key="7">
    <source>
        <dbReference type="PROSITE-ProRule" id="PRU00152"/>
    </source>
</evidence>
<dbReference type="AlphaFoldDB" id="C3YNY9"/>
<dbReference type="SMART" id="SM00303">
    <property type="entry name" value="GPS"/>
    <property type="match status" value="1"/>
</dbReference>
<keyword evidence="4 8" id="KW-1133">Transmembrane helix</keyword>
<dbReference type="InterPro" id="IPR057244">
    <property type="entry name" value="GAIN_B"/>
</dbReference>
<feature type="domain" description="GAIN-B" evidence="10">
    <location>
        <begin position="1"/>
        <end position="58"/>
    </location>
</feature>
<keyword evidence="6" id="KW-1015">Disulfide bond</keyword>
<dbReference type="Gene3D" id="2.60.60.20">
    <property type="entry name" value="PLAT/LH2 domain"/>
    <property type="match status" value="1"/>
</dbReference>
<evidence type="ECO:0000259" key="10">
    <source>
        <dbReference type="PROSITE" id="PS50221"/>
    </source>
</evidence>
<evidence type="ECO:0000256" key="3">
    <source>
        <dbReference type="ARBA" id="ARBA00022692"/>
    </source>
</evidence>
<sequence length="302" mass="34314">TYTFGTIVLGCRWWDEEEEAWSSEGCQAGQNSDVNVTECLCNHLTAFGADFVTPPNTIDFSTVFAKFANLSDNAVVFSTVIVIICLYFIALPFLRRQDKKDLIKWQMRMLPDNGILNDYYYHIAVFTGNLGGAGTNSRVALSTLPLLSNPENTKIVVQSQGKIFQRGSVDNFIMSTEKCLGPLQFLRLWHDNSGKGAGKSWYIEKVVIQDLQTDDKWFFIFNKWLAVEKDDGLVDRIAPTAGKEELTSFLYLFFTSARQNLSDGHLWLSVFSRPTRSHFTRVQRWSCCVSILFTTMIANAMW</sequence>
<dbReference type="PANTHER" id="PTHR10877:SF194">
    <property type="entry name" value="LOCATION OF VULVA DEFECTIVE 1"/>
    <property type="match status" value="1"/>
</dbReference>
<dbReference type="InterPro" id="IPR046338">
    <property type="entry name" value="GAIN_dom_sf"/>
</dbReference>
<name>C3YNY9_BRAFL</name>
<dbReference type="FunFam" id="2.60.60.20:FF:000022">
    <property type="entry name" value="Uncharacterized protein"/>
    <property type="match status" value="1"/>
</dbReference>
<dbReference type="GO" id="GO:0016020">
    <property type="term" value="C:membrane"/>
    <property type="evidence" value="ECO:0007669"/>
    <property type="project" value="UniProtKB-SubCell"/>
</dbReference>
<evidence type="ECO:0000256" key="5">
    <source>
        <dbReference type="ARBA" id="ARBA00023136"/>
    </source>
</evidence>
<dbReference type="InterPro" id="IPR000203">
    <property type="entry name" value="GPS"/>
</dbReference>
<comment type="caution">
    <text evidence="7">Lacks conserved residue(s) required for the propagation of feature annotation.</text>
</comment>
<proteinExistence type="inferred from homology"/>
<dbReference type="InterPro" id="IPR036392">
    <property type="entry name" value="PLAT/LH2_dom_sf"/>
</dbReference>
<evidence type="ECO:0000256" key="2">
    <source>
        <dbReference type="ARBA" id="ARBA00007200"/>
    </source>
</evidence>
<protein>
    <recommendedName>
        <fullName evidence="12">PLAT domain-containing protein</fullName>
    </recommendedName>
</protein>
<evidence type="ECO:0000256" key="1">
    <source>
        <dbReference type="ARBA" id="ARBA00004370"/>
    </source>
</evidence>
<reference evidence="11" key="1">
    <citation type="journal article" date="2008" name="Nature">
        <title>The amphioxus genome and the evolution of the chordate karyotype.</title>
        <authorList>
            <consortium name="US DOE Joint Genome Institute (JGI-PGF)"/>
            <person name="Putnam N.H."/>
            <person name="Butts T."/>
            <person name="Ferrier D.E.K."/>
            <person name="Furlong R.F."/>
            <person name="Hellsten U."/>
            <person name="Kawashima T."/>
            <person name="Robinson-Rechavi M."/>
            <person name="Shoguchi E."/>
            <person name="Terry A."/>
            <person name="Yu J.-K."/>
            <person name="Benito-Gutierrez E.L."/>
            <person name="Dubchak I."/>
            <person name="Garcia-Fernandez J."/>
            <person name="Gibson-Brown J.J."/>
            <person name="Grigoriev I.V."/>
            <person name="Horton A.C."/>
            <person name="de Jong P.J."/>
            <person name="Jurka J."/>
            <person name="Kapitonov V.V."/>
            <person name="Kohara Y."/>
            <person name="Kuroki Y."/>
            <person name="Lindquist E."/>
            <person name="Lucas S."/>
            <person name="Osoegawa K."/>
            <person name="Pennacchio L.A."/>
            <person name="Salamov A.A."/>
            <person name="Satou Y."/>
            <person name="Sauka-Spengler T."/>
            <person name="Schmutz J."/>
            <person name="Shin-I T."/>
            <person name="Toyoda A."/>
            <person name="Bronner-Fraser M."/>
            <person name="Fujiyama A."/>
            <person name="Holland L.Z."/>
            <person name="Holland P.W.H."/>
            <person name="Satoh N."/>
            <person name="Rokhsar D.S."/>
        </authorList>
    </citation>
    <scope>NUCLEOTIDE SEQUENCE [LARGE SCALE GENOMIC DNA]</scope>
    <source>
        <strain evidence="11">S238N-H82</strain>
        <tissue evidence="11">Testes</tissue>
    </source>
</reference>